<gene>
    <name evidence="7" type="ORF">G4Y79_08405</name>
</gene>
<protein>
    <submittedName>
        <fullName evidence="7">LysE family translocator</fullName>
    </submittedName>
</protein>
<evidence type="ECO:0000256" key="3">
    <source>
        <dbReference type="ARBA" id="ARBA00022692"/>
    </source>
</evidence>
<dbReference type="GO" id="GO:0005886">
    <property type="term" value="C:plasma membrane"/>
    <property type="evidence" value="ECO:0007669"/>
    <property type="project" value="UniProtKB-SubCell"/>
</dbReference>
<dbReference type="RefSeq" id="WP_195172445.1">
    <property type="nucleotide sequence ID" value="NZ_CP062983.1"/>
</dbReference>
<evidence type="ECO:0000256" key="1">
    <source>
        <dbReference type="ARBA" id="ARBA00004651"/>
    </source>
</evidence>
<proteinExistence type="predicted"/>
<reference evidence="7 8" key="1">
    <citation type="submission" date="2020-02" db="EMBL/GenBank/DDBJ databases">
        <authorList>
            <person name="Zheng R.K."/>
            <person name="Sun C.M."/>
        </authorList>
    </citation>
    <scope>NUCLEOTIDE SEQUENCE [LARGE SCALE GENOMIC DNA]</scope>
    <source>
        <strain evidence="8">rifampicinis</strain>
    </source>
</reference>
<keyword evidence="3 6" id="KW-0812">Transmembrane</keyword>
<dbReference type="GO" id="GO:0015171">
    <property type="term" value="F:amino acid transmembrane transporter activity"/>
    <property type="evidence" value="ECO:0007669"/>
    <property type="project" value="TreeGrafter"/>
</dbReference>
<dbReference type="EMBL" id="CP062983">
    <property type="protein sequence ID" value="QPC84382.1"/>
    <property type="molecule type" value="Genomic_DNA"/>
</dbReference>
<keyword evidence="8" id="KW-1185">Reference proteome</keyword>
<dbReference type="InterPro" id="IPR001123">
    <property type="entry name" value="LeuE-type"/>
</dbReference>
<feature type="transmembrane region" description="Helical" evidence="6">
    <location>
        <begin position="190"/>
        <end position="208"/>
    </location>
</feature>
<dbReference type="PANTHER" id="PTHR30086">
    <property type="entry name" value="ARGININE EXPORTER PROTEIN ARGO"/>
    <property type="match status" value="1"/>
</dbReference>
<dbReference type="KEGG" id="pmet:G4Y79_08405"/>
<evidence type="ECO:0000256" key="5">
    <source>
        <dbReference type="ARBA" id="ARBA00023136"/>
    </source>
</evidence>
<feature type="transmembrane region" description="Helical" evidence="6">
    <location>
        <begin position="6"/>
        <end position="29"/>
    </location>
</feature>
<feature type="transmembrane region" description="Helical" evidence="6">
    <location>
        <begin position="149"/>
        <end position="178"/>
    </location>
</feature>
<evidence type="ECO:0000313" key="8">
    <source>
        <dbReference type="Proteomes" id="UP000594468"/>
    </source>
</evidence>
<keyword evidence="2" id="KW-1003">Cell membrane</keyword>
<evidence type="ECO:0000256" key="6">
    <source>
        <dbReference type="SAM" id="Phobius"/>
    </source>
</evidence>
<keyword evidence="4 6" id="KW-1133">Transmembrane helix</keyword>
<dbReference type="AlphaFoldDB" id="A0A7S8ECD0"/>
<feature type="transmembrane region" description="Helical" evidence="6">
    <location>
        <begin position="41"/>
        <end position="65"/>
    </location>
</feature>
<feature type="transmembrane region" description="Helical" evidence="6">
    <location>
        <begin position="117"/>
        <end position="137"/>
    </location>
</feature>
<accession>A0A7S8ECD0</accession>
<keyword evidence="5 6" id="KW-0472">Membrane</keyword>
<dbReference type="PIRSF" id="PIRSF006324">
    <property type="entry name" value="LeuE"/>
    <property type="match status" value="1"/>
</dbReference>
<comment type="subcellular location">
    <subcellularLocation>
        <location evidence="1">Cell membrane</location>
        <topology evidence="1">Multi-pass membrane protein</topology>
    </subcellularLocation>
</comment>
<dbReference type="Pfam" id="PF01810">
    <property type="entry name" value="LysE"/>
    <property type="match status" value="1"/>
</dbReference>
<evidence type="ECO:0000313" key="7">
    <source>
        <dbReference type="EMBL" id="QPC84382.1"/>
    </source>
</evidence>
<organism evidence="7 8">
    <name type="scientific">Phototrophicus methaneseepsis</name>
    <dbReference type="NCBI Taxonomy" id="2710758"/>
    <lineage>
        <taxon>Bacteria</taxon>
        <taxon>Bacillati</taxon>
        <taxon>Chloroflexota</taxon>
        <taxon>Candidatus Thermofontia</taxon>
        <taxon>Phototrophicales</taxon>
        <taxon>Phototrophicaceae</taxon>
        <taxon>Phototrophicus</taxon>
    </lineage>
</organism>
<sequence length="212" mass="22609">MPETTSLAFFLISSIILLLTPGPAVLYIITRSVNQGRIAGLVSAIGLGLGTMVHVVAAAFGLSALLATSALAFNAVKLLGAAYLIYLGIRTLLNKAPTEPTQDAPPRQLKAIFKQGFIVNVLNPKLALFFFAFLPQFTTPDHGSMTVQIAFLGLLFVTLGIFTDSLYAIIAGTLGGWLKNNRTFLSFQHTLSGIIYIFLGLTTAFAGSNNKN</sequence>
<evidence type="ECO:0000256" key="4">
    <source>
        <dbReference type="ARBA" id="ARBA00022989"/>
    </source>
</evidence>
<dbReference type="Proteomes" id="UP000594468">
    <property type="component" value="Chromosome"/>
</dbReference>
<dbReference type="PANTHER" id="PTHR30086:SF20">
    <property type="entry name" value="ARGININE EXPORTER PROTEIN ARGO-RELATED"/>
    <property type="match status" value="1"/>
</dbReference>
<feature type="transmembrane region" description="Helical" evidence="6">
    <location>
        <begin position="71"/>
        <end position="89"/>
    </location>
</feature>
<name>A0A7S8ECD0_9CHLR</name>
<evidence type="ECO:0000256" key="2">
    <source>
        <dbReference type="ARBA" id="ARBA00022475"/>
    </source>
</evidence>